<protein>
    <submittedName>
        <fullName evidence="1">DUF6907 domain-containing protein</fullName>
    </submittedName>
</protein>
<gene>
    <name evidence="1" type="ORF">ACFSL4_17735</name>
</gene>
<sequence length="126" mass="13875">MTEHLPRTVNVNVLTTRSLEVDEPDWCVGHRADRAQFKPDIAHNGPEVSATFDGPHGPIRYLHAWITQRPYAQQPEPLPLVAVEIGGEAASLTPGQVRAFAALTRAHLEVLERLADEADRIRGGGR</sequence>
<dbReference type="Proteomes" id="UP001597261">
    <property type="component" value="Unassembled WGS sequence"/>
</dbReference>
<comment type="caution">
    <text evidence="1">The sequence shown here is derived from an EMBL/GenBank/DDBJ whole genome shotgun (WGS) entry which is preliminary data.</text>
</comment>
<dbReference type="EMBL" id="JBHUDX010000048">
    <property type="protein sequence ID" value="MFD1659986.1"/>
    <property type="molecule type" value="Genomic_DNA"/>
</dbReference>
<dbReference type="Pfam" id="PF21848">
    <property type="entry name" value="DUF6907"/>
    <property type="match status" value="1"/>
</dbReference>
<proteinExistence type="predicted"/>
<evidence type="ECO:0000313" key="1">
    <source>
        <dbReference type="EMBL" id="MFD1659986.1"/>
    </source>
</evidence>
<name>A0ABW4ISN9_9ACTN</name>
<evidence type="ECO:0000313" key="2">
    <source>
        <dbReference type="Proteomes" id="UP001597261"/>
    </source>
</evidence>
<organism evidence="1 2">
    <name type="scientific">Streptomyces caeni</name>
    <dbReference type="NCBI Taxonomy" id="2307231"/>
    <lineage>
        <taxon>Bacteria</taxon>
        <taxon>Bacillati</taxon>
        <taxon>Actinomycetota</taxon>
        <taxon>Actinomycetes</taxon>
        <taxon>Kitasatosporales</taxon>
        <taxon>Streptomycetaceae</taxon>
        <taxon>Streptomyces</taxon>
    </lineage>
</organism>
<accession>A0ABW4ISN9</accession>
<reference evidence="2" key="1">
    <citation type="journal article" date="2019" name="Int. J. Syst. Evol. Microbiol.">
        <title>The Global Catalogue of Microorganisms (GCM) 10K type strain sequencing project: providing services to taxonomists for standard genome sequencing and annotation.</title>
        <authorList>
            <consortium name="The Broad Institute Genomics Platform"/>
            <consortium name="The Broad Institute Genome Sequencing Center for Infectious Disease"/>
            <person name="Wu L."/>
            <person name="Ma J."/>
        </authorList>
    </citation>
    <scope>NUCLEOTIDE SEQUENCE [LARGE SCALE GENOMIC DNA]</scope>
    <source>
        <strain evidence="2">CGMCC 1.12470</strain>
    </source>
</reference>
<dbReference type="InterPro" id="IPR054202">
    <property type="entry name" value="DUF6907"/>
</dbReference>
<dbReference type="RefSeq" id="WP_381083652.1">
    <property type="nucleotide sequence ID" value="NZ_JBHUDX010000048.1"/>
</dbReference>
<keyword evidence="2" id="KW-1185">Reference proteome</keyword>